<keyword evidence="4" id="KW-0488">Methylation</keyword>
<dbReference type="GO" id="GO:0005886">
    <property type="term" value="C:plasma membrane"/>
    <property type="evidence" value="ECO:0007669"/>
    <property type="project" value="UniProtKB-SubCell"/>
</dbReference>
<keyword evidence="6 11" id="KW-0812">Transmembrane</keyword>
<dbReference type="Gene3D" id="3.55.40.10">
    <property type="entry name" value="minor pseudopilin epsh domain"/>
    <property type="match status" value="1"/>
</dbReference>
<keyword evidence="3" id="KW-1003">Cell membrane</keyword>
<reference evidence="14" key="2">
    <citation type="submission" date="2019-06" db="EMBL/GenBank/DDBJ databases">
        <title>Co-occurence of chitin degradation, pigmentation and bioactivity in marine Pseudoalteromonas.</title>
        <authorList>
            <person name="Sonnenschein E.C."/>
            <person name="Bech P.K."/>
        </authorList>
    </citation>
    <scope>NUCLEOTIDE SEQUENCE [LARGE SCALE GENOMIC DNA]</scope>
    <source>
        <strain evidence="14">S2897</strain>
    </source>
</reference>
<evidence type="ECO:0000256" key="2">
    <source>
        <dbReference type="ARBA" id="ARBA00021549"/>
    </source>
</evidence>
<evidence type="ECO:0000313" key="14">
    <source>
        <dbReference type="Proteomes" id="UP000305874"/>
    </source>
</evidence>
<gene>
    <name evidence="13" type="ORF">CWC05_07195</name>
</gene>
<evidence type="ECO:0000256" key="10">
    <source>
        <dbReference type="ARBA" id="ARBA00030775"/>
    </source>
</evidence>
<reference evidence="13 14" key="1">
    <citation type="submission" date="2017-12" db="EMBL/GenBank/DDBJ databases">
        <authorList>
            <person name="Paulsen S."/>
            <person name="Gram L.K."/>
        </authorList>
    </citation>
    <scope>NUCLEOTIDE SEQUENCE [LARGE SCALE GENOMIC DNA]</scope>
    <source>
        <strain evidence="13 14">S2897</strain>
    </source>
</reference>
<dbReference type="GO" id="GO:0015628">
    <property type="term" value="P:protein secretion by the type II secretion system"/>
    <property type="evidence" value="ECO:0007669"/>
    <property type="project" value="InterPro"/>
</dbReference>
<evidence type="ECO:0000256" key="7">
    <source>
        <dbReference type="ARBA" id="ARBA00022989"/>
    </source>
</evidence>
<comment type="caution">
    <text evidence="13">The sequence shown here is derived from an EMBL/GenBank/DDBJ whole genome shotgun (WGS) entry which is preliminary data.</text>
</comment>
<evidence type="ECO:0000256" key="11">
    <source>
        <dbReference type="SAM" id="Phobius"/>
    </source>
</evidence>
<evidence type="ECO:0000256" key="5">
    <source>
        <dbReference type="ARBA" id="ARBA00022519"/>
    </source>
</evidence>
<evidence type="ECO:0000256" key="1">
    <source>
        <dbReference type="ARBA" id="ARBA00004377"/>
    </source>
</evidence>
<dbReference type="EMBL" id="PNCG01000005">
    <property type="protein sequence ID" value="TMP87635.1"/>
    <property type="molecule type" value="Genomic_DNA"/>
</dbReference>
<dbReference type="Pfam" id="PF12019">
    <property type="entry name" value="GspH"/>
    <property type="match status" value="1"/>
</dbReference>
<keyword evidence="5" id="KW-0997">Cell inner membrane</keyword>
<evidence type="ECO:0000256" key="4">
    <source>
        <dbReference type="ARBA" id="ARBA00022481"/>
    </source>
</evidence>
<name>A0A5S3Z710_9GAMM</name>
<evidence type="ECO:0000313" key="13">
    <source>
        <dbReference type="EMBL" id="TMP87635.1"/>
    </source>
</evidence>
<dbReference type="Proteomes" id="UP000305874">
    <property type="component" value="Unassembled WGS sequence"/>
</dbReference>
<dbReference type="SUPFAM" id="SSF54523">
    <property type="entry name" value="Pili subunits"/>
    <property type="match status" value="1"/>
</dbReference>
<dbReference type="InterPro" id="IPR012902">
    <property type="entry name" value="N_methyl_site"/>
</dbReference>
<evidence type="ECO:0000259" key="12">
    <source>
        <dbReference type="Pfam" id="PF12019"/>
    </source>
</evidence>
<dbReference type="InterPro" id="IPR022346">
    <property type="entry name" value="T2SS_GspH"/>
</dbReference>
<dbReference type="AlphaFoldDB" id="A0A5S3Z710"/>
<protein>
    <recommendedName>
        <fullName evidence="2">Type II secretion system protein H</fullName>
    </recommendedName>
    <alternativeName>
        <fullName evidence="10">General secretion pathway protein H</fullName>
    </alternativeName>
</protein>
<sequence length="175" mass="18759">MSNNTHRQAGFTLLELMVTVAIVAIVASIAFSNSTDMLARDRAENHLFELKRQLMFARAKATSTDATVVVCPLNGANCTNDWQSNTVAIFVDDDNNGQFGGNDTLLREMETVPANDTLAYSGNSPISFDATGRVGLNQNGDFAYCPNTGNDSERSLTLTQSGTTLYRGATTTGCS</sequence>
<dbReference type="PROSITE" id="PS00409">
    <property type="entry name" value="PROKAR_NTER_METHYL"/>
    <property type="match status" value="1"/>
</dbReference>
<comment type="similarity">
    <text evidence="9">Belongs to the GSP H family.</text>
</comment>
<dbReference type="NCBIfam" id="TIGR02532">
    <property type="entry name" value="IV_pilin_GFxxxE"/>
    <property type="match status" value="1"/>
</dbReference>
<dbReference type="InterPro" id="IPR045584">
    <property type="entry name" value="Pilin-like"/>
</dbReference>
<dbReference type="RefSeq" id="WP_138547805.1">
    <property type="nucleotide sequence ID" value="NZ_PNBS01000004.1"/>
</dbReference>
<feature type="domain" description="General secretion pathway GspH" evidence="12">
    <location>
        <begin position="49"/>
        <end position="162"/>
    </location>
</feature>
<organism evidence="13 14">
    <name type="scientific">Pseudoalteromonas ruthenica</name>
    <dbReference type="NCBI Taxonomy" id="151081"/>
    <lineage>
        <taxon>Bacteria</taxon>
        <taxon>Pseudomonadati</taxon>
        <taxon>Pseudomonadota</taxon>
        <taxon>Gammaproteobacteria</taxon>
        <taxon>Alteromonadales</taxon>
        <taxon>Pseudoalteromonadaceae</taxon>
        <taxon>Pseudoalteromonas</taxon>
    </lineage>
</organism>
<dbReference type="GO" id="GO:0015627">
    <property type="term" value="C:type II protein secretion system complex"/>
    <property type="evidence" value="ECO:0007669"/>
    <property type="project" value="InterPro"/>
</dbReference>
<keyword evidence="8 11" id="KW-0472">Membrane</keyword>
<dbReference type="STRING" id="151081.TW72_04280"/>
<evidence type="ECO:0000256" key="6">
    <source>
        <dbReference type="ARBA" id="ARBA00022692"/>
    </source>
</evidence>
<evidence type="ECO:0000256" key="3">
    <source>
        <dbReference type="ARBA" id="ARBA00022475"/>
    </source>
</evidence>
<keyword evidence="7 11" id="KW-1133">Transmembrane helix</keyword>
<proteinExistence type="inferred from homology"/>
<accession>A0A5S3Z710</accession>
<dbReference type="Pfam" id="PF07963">
    <property type="entry name" value="N_methyl"/>
    <property type="match status" value="1"/>
</dbReference>
<evidence type="ECO:0000256" key="9">
    <source>
        <dbReference type="ARBA" id="ARBA00025772"/>
    </source>
</evidence>
<evidence type="ECO:0000256" key="8">
    <source>
        <dbReference type="ARBA" id="ARBA00023136"/>
    </source>
</evidence>
<feature type="transmembrane region" description="Helical" evidence="11">
    <location>
        <begin position="12"/>
        <end position="31"/>
    </location>
</feature>
<comment type="subcellular location">
    <subcellularLocation>
        <location evidence="1">Cell inner membrane</location>
        <topology evidence="1">Single-pass membrane protein</topology>
    </subcellularLocation>
</comment>